<dbReference type="InterPro" id="IPR018062">
    <property type="entry name" value="HTH_AraC-typ_CS"/>
</dbReference>
<evidence type="ECO:0000256" key="2">
    <source>
        <dbReference type="ARBA" id="ARBA00023125"/>
    </source>
</evidence>
<evidence type="ECO:0000256" key="1">
    <source>
        <dbReference type="ARBA" id="ARBA00023015"/>
    </source>
</evidence>
<protein>
    <submittedName>
        <fullName evidence="5">AraC family transcriptional regulator</fullName>
    </submittedName>
</protein>
<sequence>MAVAEEVGRQRFRLSRALTMLADALSVQTVAHRLGYSTTSAFIAMFQAAIGATPNAFRGRLREEEEGQR</sequence>
<dbReference type="PROSITE" id="PS00041">
    <property type="entry name" value="HTH_ARAC_FAMILY_1"/>
    <property type="match status" value="1"/>
</dbReference>
<proteinExistence type="predicted"/>
<dbReference type="RefSeq" id="WP_310856893.1">
    <property type="nucleotide sequence ID" value="NZ_JAVLSD010000007.1"/>
</dbReference>
<dbReference type="InterPro" id="IPR020449">
    <property type="entry name" value="Tscrpt_reg_AraC-type_HTH"/>
</dbReference>
<dbReference type="AlphaFoldDB" id="A0AAJ2GNC6"/>
<dbReference type="PANTHER" id="PTHR11019:SF199">
    <property type="entry name" value="HTH-TYPE TRANSCRIPTIONAL REGULATOR NIMR"/>
    <property type="match status" value="1"/>
</dbReference>
<name>A0AAJ2GNC6_9HYPH</name>
<comment type="caution">
    <text evidence="5">The sequence shown here is derived from an EMBL/GenBank/DDBJ whole genome shotgun (WGS) entry which is preliminary data.</text>
</comment>
<keyword evidence="3" id="KW-0804">Transcription</keyword>
<evidence type="ECO:0000259" key="4">
    <source>
        <dbReference type="PROSITE" id="PS01124"/>
    </source>
</evidence>
<feature type="domain" description="HTH araC/xylS-type" evidence="4">
    <location>
        <begin position="1"/>
        <end position="60"/>
    </location>
</feature>
<dbReference type="PRINTS" id="PR00032">
    <property type="entry name" value="HTHARAC"/>
</dbReference>
<gene>
    <name evidence="5" type="ORF">RJJ65_08755</name>
</gene>
<dbReference type="InterPro" id="IPR018060">
    <property type="entry name" value="HTH_AraC"/>
</dbReference>
<evidence type="ECO:0000313" key="5">
    <source>
        <dbReference type="EMBL" id="MDR9772745.1"/>
    </source>
</evidence>
<keyword evidence="1" id="KW-0805">Transcription regulation</keyword>
<dbReference type="Gene3D" id="1.10.10.60">
    <property type="entry name" value="Homeodomain-like"/>
    <property type="match status" value="1"/>
</dbReference>
<reference evidence="5" key="1">
    <citation type="submission" date="2023-04" db="EMBL/GenBank/DDBJ databases">
        <title>Genomic characterization of faba bean (Vicia faba) microsymbionts in Mexican soils.</title>
        <authorList>
            <person name="Rivera Orduna F.N."/>
            <person name="Guevara-Luna J."/>
            <person name="Yan J."/>
            <person name="Arroyo-Herrera I."/>
            <person name="Li Y."/>
            <person name="Vasquez-Murrieta M.S."/>
            <person name="Wang E.T."/>
        </authorList>
    </citation>
    <scope>NUCLEOTIDE SEQUENCE</scope>
    <source>
        <strain evidence="5">CH26</strain>
    </source>
</reference>
<evidence type="ECO:0000256" key="3">
    <source>
        <dbReference type="ARBA" id="ARBA00023163"/>
    </source>
</evidence>
<evidence type="ECO:0000313" key="6">
    <source>
        <dbReference type="Proteomes" id="UP001268610"/>
    </source>
</evidence>
<dbReference type="GO" id="GO:0043565">
    <property type="term" value="F:sequence-specific DNA binding"/>
    <property type="evidence" value="ECO:0007669"/>
    <property type="project" value="InterPro"/>
</dbReference>
<dbReference type="EMBL" id="JAVLSF010000004">
    <property type="protein sequence ID" value="MDR9772745.1"/>
    <property type="molecule type" value="Genomic_DNA"/>
</dbReference>
<dbReference type="Proteomes" id="UP001268610">
    <property type="component" value="Unassembled WGS sequence"/>
</dbReference>
<dbReference type="SUPFAM" id="SSF46689">
    <property type="entry name" value="Homeodomain-like"/>
    <property type="match status" value="1"/>
</dbReference>
<dbReference type="Pfam" id="PF12833">
    <property type="entry name" value="HTH_18"/>
    <property type="match status" value="1"/>
</dbReference>
<dbReference type="InterPro" id="IPR009057">
    <property type="entry name" value="Homeodomain-like_sf"/>
</dbReference>
<organism evidence="5 6">
    <name type="scientific">Rhizobium hidalgonense</name>
    <dbReference type="NCBI Taxonomy" id="1538159"/>
    <lineage>
        <taxon>Bacteria</taxon>
        <taxon>Pseudomonadati</taxon>
        <taxon>Pseudomonadota</taxon>
        <taxon>Alphaproteobacteria</taxon>
        <taxon>Hyphomicrobiales</taxon>
        <taxon>Rhizobiaceae</taxon>
        <taxon>Rhizobium/Agrobacterium group</taxon>
        <taxon>Rhizobium</taxon>
    </lineage>
</organism>
<dbReference type="PROSITE" id="PS01124">
    <property type="entry name" value="HTH_ARAC_FAMILY_2"/>
    <property type="match status" value="1"/>
</dbReference>
<accession>A0AAJ2GNC6</accession>
<keyword evidence="2" id="KW-0238">DNA-binding</keyword>
<dbReference type="PANTHER" id="PTHR11019">
    <property type="entry name" value="HTH-TYPE TRANSCRIPTIONAL REGULATOR NIMR"/>
    <property type="match status" value="1"/>
</dbReference>
<dbReference type="GO" id="GO:0003700">
    <property type="term" value="F:DNA-binding transcription factor activity"/>
    <property type="evidence" value="ECO:0007669"/>
    <property type="project" value="InterPro"/>
</dbReference>